<gene>
    <name evidence="2" type="ORF">CIPAW_16G015000</name>
</gene>
<evidence type="ECO:0000313" key="2">
    <source>
        <dbReference type="EMBL" id="KAG6624273.1"/>
    </source>
</evidence>
<name>A0A8T1N6G8_CARIL</name>
<keyword evidence="3" id="KW-1185">Reference proteome</keyword>
<accession>A0A8T1N6G8</accession>
<feature type="compositionally biased region" description="Basic residues" evidence="1">
    <location>
        <begin position="11"/>
        <end position="26"/>
    </location>
</feature>
<sequence>MPPPCQIARRSSGHHRLHLPRPHSTIHSRCSNSPHRRSETLLRNESPIRPPSSTFPSQASADSTSWTPLDWRKPTGSELEISGFPATISCSEGYKRVSEFRRETNDAAWENRTEETGEREISERERERERERIGVCKSSKSQR</sequence>
<feature type="compositionally biased region" description="Basic and acidic residues" evidence="1">
    <location>
        <begin position="108"/>
        <end position="134"/>
    </location>
</feature>
<reference evidence="2" key="1">
    <citation type="submission" date="2020-12" db="EMBL/GenBank/DDBJ databases">
        <title>WGS assembly of Carya illinoinensis cv. Pawnee.</title>
        <authorList>
            <person name="Platts A."/>
            <person name="Shu S."/>
            <person name="Wright S."/>
            <person name="Barry K."/>
            <person name="Edger P."/>
            <person name="Pires J.C."/>
            <person name="Schmutz J."/>
        </authorList>
    </citation>
    <scope>NUCLEOTIDE SEQUENCE</scope>
    <source>
        <tissue evidence="2">Leaf</tissue>
    </source>
</reference>
<proteinExistence type="predicted"/>
<dbReference type="Proteomes" id="UP000811609">
    <property type="component" value="Chromosome 16"/>
</dbReference>
<dbReference type="AlphaFoldDB" id="A0A8T1N6G8"/>
<evidence type="ECO:0000256" key="1">
    <source>
        <dbReference type="SAM" id="MobiDB-lite"/>
    </source>
</evidence>
<evidence type="ECO:0000313" key="3">
    <source>
        <dbReference type="Proteomes" id="UP000811609"/>
    </source>
</evidence>
<dbReference type="EMBL" id="CM031824">
    <property type="protein sequence ID" value="KAG6624273.1"/>
    <property type="molecule type" value="Genomic_DNA"/>
</dbReference>
<feature type="compositionally biased region" description="Polar residues" evidence="1">
    <location>
        <begin position="51"/>
        <end position="67"/>
    </location>
</feature>
<organism evidence="2 3">
    <name type="scientific">Carya illinoinensis</name>
    <name type="common">Pecan</name>
    <dbReference type="NCBI Taxonomy" id="32201"/>
    <lineage>
        <taxon>Eukaryota</taxon>
        <taxon>Viridiplantae</taxon>
        <taxon>Streptophyta</taxon>
        <taxon>Embryophyta</taxon>
        <taxon>Tracheophyta</taxon>
        <taxon>Spermatophyta</taxon>
        <taxon>Magnoliopsida</taxon>
        <taxon>eudicotyledons</taxon>
        <taxon>Gunneridae</taxon>
        <taxon>Pentapetalae</taxon>
        <taxon>rosids</taxon>
        <taxon>fabids</taxon>
        <taxon>Fagales</taxon>
        <taxon>Juglandaceae</taxon>
        <taxon>Carya</taxon>
    </lineage>
</organism>
<feature type="region of interest" description="Disordered" evidence="1">
    <location>
        <begin position="108"/>
        <end position="143"/>
    </location>
</feature>
<comment type="caution">
    <text evidence="2">The sequence shown here is derived from an EMBL/GenBank/DDBJ whole genome shotgun (WGS) entry which is preliminary data.</text>
</comment>
<protein>
    <submittedName>
        <fullName evidence="2">Uncharacterized protein</fullName>
    </submittedName>
</protein>
<feature type="region of interest" description="Disordered" evidence="1">
    <location>
        <begin position="1"/>
        <end position="78"/>
    </location>
</feature>